<proteinExistence type="predicted"/>
<dbReference type="Proteomes" id="UP000095767">
    <property type="component" value="Unassembled WGS sequence"/>
</dbReference>
<comment type="caution">
    <text evidence="1">The sequence shown here is derived from an EMBL/GenBank/DDBJ whole genome shotgun (WGS) entry which is preliminary data.</text>
</comment>
<organism evidence="1 2">
    <name type="scientific">Dichanthelium oligosanthes</name>
    <dbReference type="NCBI Taxonomy" id="888268"/>
    <lineage>
        <taxon>Eukaryota</taxon>
        <taxon>Viridiplantae</taxon>
        <taxon>Streptophyta</taxon>
        <taxon>Embryophyta</taxon>
        <taxon>Tracheophyta</taxon>
        <taxon>Spermatophyta</taxon>
        <taxon>Magnoliopsida</taxon>
        <taxon>Liliopsida</taxon>
        <taxon>Poales</taxon>
        <taxon>Poaceae</taxon>
        <taxon>PACMAD clade</taxon>
        <taxon>Panicoideae</taxon>
        <taxon>Panicodae</taxon>
        <taxon>Paniceae</taxon>
        <taxon>Dichantheliinae</taxon>
        <taxon>Dichanthelium</taxon>
    </lineage>
</organism>
<keyword evidence="2" id="KW-1185">Reference proteome</keyword>
<evidence type="ECO:0000313" key="2">
    <source>
        <dbReference type="Proteomes" id="UP000095767"/>
    </source>
</evidence>
<gene>
    <name evidence="1" type="ORF">BAE44_0009039</name>
</gene>
<accession>A0A1E5VXV5</accession>
<evidence type="ECO:0000313" key="1">
    <source>
        <dbReference type="EMBL" id="OEL29942.1"/>
    </source>
</evidence>
<sequence>MRRVQPLKARAYPLFQYAGTTDSACESEADLLRSEVKARMASVLNTGVNIEEALNNHPSPRSLVHNLQNVCFSPFPLFSGAINADPPFTLIFVSH</sequence>
<reference evidence="1 2" key="1">
    <citation type="submission" date="2016-09" db="EMBL/GenBank/DDBJ databases">
        <title>The draft genome of Dichanthelium oligosanthes: A C3 panicoid grass species.</title>
        <authorList>
            <person name="Studer A.J."/>
            <person name="Schnable J.C."/>
            <person name="Brutnell T.P."/>
        </authorList>
    </citation>
    <scope>NUCLEOTIDE SEQUENCE [LARGE SCALE GENOMIC DNA]</scope>
    <source>
        <strain evidence="2">cv. Kellogg 1175</strain>
        <tissue evidence="1">Leaf</tissue>
    </source>
</reference>
<protein>
    <submittedName>
        <fullName evidence="1">Uncharacterized protein</fullName>
    </submittedName>
</protein>
<name>A0A1E5VXV5_9POAL</name>
<dbReference type="EMBL" id="LWDX02026587">
    <property type="protein sequence ID" value="OEL29942.1"/>
    <property type="molecule type" value="Genomic_DNA"/>
</dbReference>
<dbReference type="AlphaFoldDB" id="A0A1E5VXV5"/>